<protein>
    <submittedName>
        <fullName evidence="1">Bgt-2254-2</fullName>
    </submittedName>
</protein>
<evidence type="ECO:0000313" key="2">
    <source>
        <dbReference type="Proteomes" id="UP000324639"/>
    </source>
</evidence>
<gene>
    <name evidence="1" type="ORF">BGT96224V316_LOCUS5366</name>
</gene>
<dbReference type="Proteomes" id="UP000324639">
    <property type="component" value="Chromosome Bgt_-07"/>
</dbReference>
<proteinExistence type="predicted"/>
<evidence type="ECO:0000313" key="1">
    <source>
        <dbReference type="EMBL" id="VDB89815.1"/>
    </source>
</evidence>
<sequence>MRFTYERAGATPKTLEIELNYNVQFVTAHPCISPPNTGILSSPTNPAFQSPTLGTPKIPNISSGMDIHYTRLTHTPKFLFRIYSEPTHQHDFLPFSPYPYRQIHPSHLSTQHHPQFLGFWSLTALSNSYARGPAWMVTDMVVTWK</sequence>
<dbReference type="AlphaFoldDB" id="A0A9X9MJS4"/>
<reference evidence="1 2" key="1">
    <citation type="submission" date="2018-08" db="EMBL/GenBank/DDBJ databases">
        <authorList>
            <person name="Muller C M."/>
        </authorList>
    </citation>
    <scope>NUCLEOTIDE SEQUENCE [LARGE SCALE GENOMIC DNA]</scope>
</reference>
<name>A0A9X9MJS4_BLUGR</name>
<organism evidence="1 2">
    <name type="scientific">Blumeria graminis f. sp. tritici</name>
    <dbReference type="NCBI Taxonomy" id="62690"/>
    <lineage>
        <taxon>Eukaryota</taxon>
        <taxon>Fungi</taxon>
        <taxon>Dikarya</taxon>
        <taxon>Ascomycota</taxon>
        <taxon>Pezizomycotina</taxon>
        <taxon>Leotiomycetes</taxon>
        <taxon>Erysiphales</taxon>
        <taxon>Erysiphaceae</taxon>
        <taxon>Blumeria</taxon>
    </lineage>
</organism>
<keyword evidence="2" id="KW-1185">Reference proteome</keyword>
<dbReference type="EMBL" id="LR026990">
    <property type="protein sequence ID" value="VDB89815.1"/>
    <property type="molecule type" value="Genomic_DNA"/>
</dbReference>
<accession>A0A9X9MJS4</accession>